<keyword evidence="2" id="KW-1185">Reference proteome</keyword>
<dbReference type="PaxDb" id="39947-A0A0P0VHU0"/>
<protein>
    <submittedName>
        <fullName evidence="1">Os02g0293575 protein</fullName>
    </submittedName>
</protein>
<reference evidence="1 2" key="3">
    <citation type="journal article" date="2013" name="Rice">
        <title>Improvement of the Oryza sativa Nipponbare reference genome using next generation sequence and optical map data.</title>
        <authorList>
            <person name="Kawahara Y."/>
            <person name="de la Bastide M."/>
            <person name="Hamilton J.P."/>
            <person name="Kanamori H."/>
            <person name="McCombie W.R."/>
            <person name="Ouyang S."/>
            <person name="Schwartz D.C."/>
            <person name="Tanaka T."/>
            <person name="Wu J."/>
            <person name="Zhou S."/>
            <person name="Childs K.L."/>
            <person name="Davidson R.M."/>
            <person name="Lin H."/>
            <person name="Quesada-Ocampo L."/>
            <person name="Vaillancourt B."/>
            <person name="Sakai H."/>
            <person name="Lee S.S."/>
            <person name="Kim J."/>
            <person name="Numa H."/>
            <person name="Itoh T."/>
            <person name="Buell C.R."/>
            <person name="Matsumoto T."/>
        </authorList>
    </citation>
    <scope>NUCLEOTIDE SEQUENCE [LARGE SCALE GENOMIC DNA]</scope>
    <source>
        <strain evidence="2">cv. Nipponbare</strain>
    </source>
</reference>
<dbReference type="AlphaFoldDB" id="A0A0P0VHU0"/>
<dbReference type="Proteomes" id="UP000059680">
    <property type="component" value="Chromosome 2"/>
</dbReference>
<reference evidence="1 2" key="2">
    <citation type="journal article" date="2013" name="Plant Cell Physiol.">
        <title>Rice Annotation Project Database (RAP-DB): an integrative and interactive database for rice genomics.</title>
        <authorList>
            <person name="Sakai H."/>
            <person name="Lee S.S."/>
            <person name="Tanaka T."/>
            <person name="Numa H."/>
            <person name="Kim J."/>
            <person name="Kawahara Y."/>
            <person name="Wakimoto H."/>
            <person name="Yang C.C."/>
            <person name="Iwamoto M."/>
            <person name="Abe T."/>
            <person name="Yamada Y."/>
            <person name="Muto A."/>
            <person name="Inokuchi H."/>
            <person name="Ikemura T."/>
            <person name="Matsumoto T."/>
            <person name="Sasaki T."/>
            <person name="Itoh T."/>
        </authorList>
    </citation>
    <scope>NUCLEOTIDE SEQUENCE [LARGE SCALE GENOMIC DNA]</scope>
    <source>
        <strain evidence="2">cv. Nipponbare</strain>
    </source>
</reference>
<name>A0A0P0VHU0_ORYSJ</name>
<dbReference type="EMBL" id="AP014958">
    <property type="protein sequence ID" value="BAS78206.1"/>
    <property type="molecule type" value="Genomic_DNA"/>
</dbReference>
<dbReference type="Gramene" id="Os02t0293575-00">
    <property type="protein sequence ID" value="Os02t0293575-00"/>
    <property type="gene ID" value="Os02g0293575"/>
</dbReference>
<proteinExistence type="predicted"/>
<dbReference type="InParanoid" id="A0A0P0VHU0"/>
<accession>A0A0P0VHU0</accession>
<evidence type="ECO:0000313" key="1">
    <source>
        <dbReference type="EMBL" id="BAS78206.1"/>
    </source>
</evidence>
<organism evidence="1 2">
    <name type="scientific">Oryza sativa subsp. japonica</name>
    <name type="common">Rice</name>
    <dbReference type="NCBI Taxonomy" id="39947"/>
    <lineage>
        <taxon>Eukaryota</taxon>
        <taxon>Viridiplantae</taxon>
        <taxon>Streptophyta</taxon>
        <taxon>Embryophyta</taxon>
        <taxon>Tracheophyta</taxon>
        <taxon>Spermatophyta</taxon>
        <taxon>Magnoliopsida</taxon>
        <taxon>Liliopsida</taxon>
        <taxon>Poales</taxon>
        <taxon>Poaceae</taxon>
        <taxon>BOP clade</taxon>
        <taxon>Oryzoideae</taxon>
        <taxon>Oryzeae</taxon>
        <taxon>Oryzinae</taxon>
        <taxon>Oryza</taxon>
        <taxon>Oryza sativa</taxon>
    </lineage>
</organism>
<reference evidence="2" key="1">
    <citation type="journal article" date="2005" name="Nature">
        <title>The map-based sequence of the rice genome.</title>
        <authorList>
            <consortium name="International rice genome sequencing project (IRGSP)"/>
            <person name="Matsumoto T."/>
            <person name="Wu J."/>
            <person name="Kanamori H."/>
            <person name="Katayose Y."/>
            <person name="Fujisawa M."/>
            <person name="Namiki N."/>
            <person name="Mizuno H."/>
            <person name="Yamamoto K."/>
            <person name="Antonio B.A."/>
            <person name="Baba T."/>
            <person name="Sakata K."/>
            <person name="Nagamura Y."/>
            <person name="Aoki H."/>
            <person name="Arikawa K."/>
            <person name="Arita K."/>
            <person name="Bito T."/>
            <person name="Chiden Y."/>
            <person name="Fujitsuka N."/>
            <person name="Fukunaka R."/>
            <person name="Hamada M."/>
            <person name="Harada C."/>
            <person name="Hayashi A."/>
            <person name="Hijishita S."/>
            <person name="Honda M."/>
            <person name="Hosokawa S."/>
            <person name="Ichikawa Y."/>
            <person name="Idonuma A."/>
            <person name="Iijima M."/>
            <person name="Ikeda M."/>
            <person name="Ikeno M."/>
            <person name="Ito K."/>
            <person name="Ito S."/>
            <person name="Ito T."/>
            <person name="Ito Y."/>
            <person name="Ito Y."/>
            <person name="Iwabuchi A."/>
            <person name="Kamiya K."/>
            <person name="Karasawa W."/>
            <person name="Kurita K."/>
            <person name="Katagiri S."/>
            <person name="Kikuta A."/>
            <person name="Kobayashi H."/>
            <person name="Kobayashi N."/>
            <person name="Machita K."/>
            <person name="Maehara T."/>
            <person name="Masukawa M."/>
            <person name="Mizubayashi T."/>
            <person name="Mukai Y."/>
            <person name="Nagasaki H."/>
            <person name="Nagata Y."/>
            <person name="Naito S."/>
            <person name="Nakashima M."/>
            <person name="Nakama Y."/>
            <person name="Nakamichi Y."/>
            <person name="Nakamura M."/>
            <person name="Meguro A."/>
            <person name="Negishi M."/>
            <person name="Ohta I."/>
            <person name="Ohta T."/>
            <person name="Okamoto M."/>
            <person name="Ono N."/>
            <person name="Saji S."/>
            <person name="Sakaguchi M."/>
            <person name="Sakai K."/>
            <person name="Shibata M."/>
            <person name="Shimokawa T."/>
            <person name="Song J."/>
            <person name="Takazaki Y."/>
            <person name="Terasawa K."/>
            <person name="Tsugane M."/>
            <person name="Tsuji K."/>
            <person name="Ueda S."/>
            <person name="Waki K."/>
            <person name="Yamagata H."/>
            <person name="Yamamoto M."/>
            <person name="Yamamoto S."/>
            <person name="Yamane H."/>
            <person name="Yoshiki S."/>
            <person name="Yoshihara R."/>
            <person name="Yukawa K."/>
            <person name="Zhong H."/>
            <person name="Yano M."/>
            <person name="Yuan Q."/>
            <person name="Ouyang S."/>
            <person name="Liu J."/>
            <person name="Jones K.M."/>
            <person name="Gansberger K."/>
            <person name="Moffat K."/>
            <person name="Hill J."/>
            <person name="Bera J."/>
            <person name="Fadrosh D."/>
            <person name="Jin S."/>
            <person name="Johri S."/>
            <person name="Kim M."/>
            <person name="Overton L."/>
            <person name="Reardon M."/>
            <person name="Tsitrin T."/>
            <person name="Vuong H."/>
            <person name="Weaver B."/>
            <person name="Ciecko A."/>
            <person name="Tallon L."/>
            <person name="Jackson J."/>
            <person name="Pai G."/>
            <person name="Aken S.V."/>
            <person name="Utterback T."/>
            <person name="Reidmuller S."/>
            <person name="Feldblyum T."/>
            <person name="Hsiao J."/>
            <person name="Zismann V."/>
            <person name="Iobst S."/>
            <person name="de Vazeille A.R."/>
            <person name="Buell C.R."/>
            <person name="Ying K."/>
            <person name="Li Y."/>
            <person name="Lu T."/>
            <person name="Huang Y."/>
            <person name="Zhao Q."/>
            <person name="Feng Q."/>
            <person name="Zhang L."/>
            <person name="Zhu J."/>
            <person name="Weng Q."/>
            <person name="Mu J."/>
            <person name="Lu Y."/>
            <person name="Fan D."/>
            <person name="Liu Y."/>
            <person name="Guan J."/>
            <person name="Zhang Y."/>
            <person name="Yu S."/>
            <person name="Liu X."/>
            <person name="Zhang Y."/>
            <person name="Hong G."/>
            <person name="Han B."/>
            <person name="Choisne N."/>
            <person name="Demange N."/>
            <person name="Orjeda G."/>
            <person name="Samain S."/>
            <person name="Cattolico L."/>
            <person name="Pelletier E."/>
            <person name="Couloux A."/>
            <person name="Segurens B."/>
            <person name="Wincker P."/>
            <person name="D'Hont A."/>
            <person name="Scarpelli C."/>
            <person name="Weissenbach J."/>
            <person name="Salanoubat M."/>
            <person name="Quetier F."/>
            <person name="Yu Y."/>
            <person name="Kim H.R."/>
            <person name="Rambo T."/>
            <person name="Currie J."/>
            <person name="Collura K."/>
            <person name="Luo M."/>
            <person name="Yang T."/>
            <person name="Ammiraju J.S.S."/>
            <person name="Engler F."/>
            <person name="Soderlund C."/>
            <person name="Wing R.A."/>
            <person name="Palmer L.E."/>
            <person name="de la Bastide M."/>
            <person name="Spiegel L."/>
            <person name="Nascimento L."/>
            <person name="Zutavern T."/>
            <person name="O'Shaughnessy A."/>
            <person name="Dike S."/>
            <person name="Dedhia N."/>
            <person name="Preston R."/>
            <person name="Balija V."/>
            <person name="McCombie W.R."/>
            <person name="Chow T."/>
            <person name="Chen H."/>
            <person name="Chung M."/>
            <person name="Chen C."/>
            <person name="Shaw J."/>
            <person name="Wu H."/>
            <person name="Hsiao K."/>
            <person name="Chao Y."/>
            <person name="Chu M."/>
            <person name="Cheng C."/>
            <person name="Hour A."/>
            <person name="Lee P."/>
            <person name="Lin S."/>
            <person name="Lin Y."/>
            <person name="Liou J."/>
            <person name="Liu S."/>
            <person name="Hsing Y."/>
            <person name="Raghuvanshi S."/>
            <person name="Mohanty A."/>
            <person name="Bharti A.K."/>
            <person name="Gaur A."/>
            <person name="Gupta V."/>
            <person name="Kumar D."/>
            <person name="Ravi V."/>
            <person name="Vij S."/>
            <person name="Kapur A."/>
            <person name="Khurana P."/>
            <person name="Khurana P."/>
            <person name="Khurana J.P."/>
            <person name="Tyagi A.K."/>
            <person name="Gaikwad K."/>
            <person name="Singh A."/>
            <person name="Dalal V."/>
            <person name="Srivastava S."/>
            <person name="Dixit A."/>
            <person name="Pal A.K."/>
            <person name="Ghazi I.A."/>
            <person name="Yadav M."/>
            <person name="Pandit A."/>
            <person name="Bhargava A."/>
            <person name="Sureshbabu K."/>
            <person name="Batra K."/>
            <person name="Sharma T.R."/>
            <person name="Mohapatra T."/>
            <person name="Singh N.K."/>
            <person name="Messing J."/>
            <person name="Nelson A.B."/>
            <person name="Fuks G."/>
            <person name="Kavchok S."/>
            <person name="Keizer G."/>
            <person name="Linton E."/>
            <person name="Llaca V."/>
            <person name="Song R."/>
            <person name="Tanyolac B."/>
            <person name="Young S."/>
            <person name="Ho-Il K."/>
            <person name="Hahn J.H."/>
            <person name="Sangsakoo G."/>
            <person name="Vanavichit A."/>
            <person name="de Mattos Luiz.A.T."/>
            <person name="Zimmer P.D."/>
            <person name="Malone G."/>
            <person name="Dellagostin O."/>
            <person name="de Oliveira A.C."/>
            <person name="Bevan M."/>
            <person name="Bancroft I."/>
            <person name="Minx P."/>
            <person name="Cordum H."/>
            <person name="Wilson R."/>
            <person name="Cheng Z."/>
            <person name="Jin W."/>
            <person name="Jiang J."/>
            <person name="Leong S.A."/>
            <person name="Iwama H."/>
            <person name="Gojobori T."/>
            <person name="Itoh T."/>
            <person name="Niimura Y."/>
            <person name="Fujii Y."/>
            <person name="Habara T."/>
            <person name="Sakai H."/>
            <person name="Sato Y."/>
            <person name="Wilson G."/>
            <person name="Kumar K."/>
            <person name="McCouch S."/>
            <person name="Juretic N."/>
            <person name="Hoen D."/>
            <person name="Wright S."/>
            <person name="Bruskiewich R."/>
            <person name="Bureau T."/>
            <person name="Miyao A."/>
            <person name="Hirochika H."/>
            <person name="Nishikawa T."/>
            <person name="Kadowaki K."/>
            <person name="Sugiura M."/>
            <person name="Burr B."/>
            <person name="Sasaki T."/>
        </authorList>
    </citation>
    <scope>NUCLEOTIDE SEQUENCE [LARGE SCALE GENOMIC DNA]</scope>
    <source>
        <strain evidence="2">cv. Nipponbare</strain>
    </source>
</reference>
<evidence type="ECO:0000313" key="2">
    <source>
        <dbReference type="Proteomes" id="UP000059680"/>
    </source>
</evidence>
<gene>
    <name evidence="1" type="ordered locus">Os02g0293575</name>
    <name evidence="1" type="ORF">OSNPB_020293575</name>
</gene>
<sequence>MFIQVKVQCSFSTKNLGSRTMLICRSNRVFVNNNRVYFVFSSSYKYIPRTWIQSINFLILTLNLELQCSSLLLFWK</sequence>